<dbReference type="Gene3D" id="3.30.200.20">
    <property type="entry name" value="Phosphorylase Kinase, domain 1"/>
    <property type="match status" value="1"/>
</dbReference>
<evidence type="ECO:0000256" key="1">
    <source>
        <dbReference type="ARBA" id="ARBA00004251"/>
    </source>
</evidence>
<evidence type="ECO:0000313" key="21">
    <source>
        <dbReference type="Proteomes" id="UP000504609"/>
    </source>
</evidence>
<evidence type="ECO:0000256" key="13">
    <source>
        <dbReference type="ARBA" id="ARBA00023180"/>
    </source>
</evidence>
<keyword evidence="7 16" id="KW-0547">Nucleotide-binding</keyword>
<comment type="catalytic activity">
    <reaction evidence="15 16">
        <text>L-seryl-[protein] + ATP = O-phospho-L-seryl-[protein] + ADP + H(+)</text>
        <dbReference type="Rhea" id="RHEA:17989"/>
        <dbReference type="Rhea" id="RHEA-COMP:9863"/>
        <dbReference type="Rhea" id="RHEA-COMP:11604"/>
        <dbReference type="ChEBI" id="CHEBI:15378"/>
        <dbReference type="ChEBI" id="CHEBI:29999"/>
        <dbReference type="ChEBI" id="CHEBI:30616"/>
        <dbReference type="ChEBI" id="CHEBI:83421"/>
        <dbReference type="ChEBI" id="CHEBI:456216"/>
        <dbReference type="EC" id="2.7.11.1"/>
    </reaction>
</comment>
<feature type="domain" description="Protein kinase" evidence="18">
    <location>
        <begin position="552"/>
        <end position="810"/>
    </location>
</feature>
<name>A0A6J1EHD7_CUCMO</name>
<dbReference type="SMART" id="SM00108">
    <property type="entry name" value="B_lectin"/>
    <property type="match status" value="1"/>
</dbReference>
<evidence type="ECO:0000256" key="7">
    <source>
        <dbReference type="ARBA" id="ARBA00022741"/>
    </source>
</evidence>
<evidence type="ECO:0000256" key="10">
    <source>
        <dbReference type="ARBA" id="ARBA00022989"/>
    </source>
</evidence>
<sequence length="870" mass="98876">MKWRQEICSFTCYRSVLLLLLLLLLSFTSFCSRFCFAGDTITPANFIKDPATIISNGGVFSLGFFSPLNSTRRYVGIWFHKISSQAVVWVANRDNPIKDTSGIFTISNDGNLVVLDSNNNILWSSNVSSSVIGTDNTSAQILDSGNLVLKDSTSGVIIWESFKHPCDKFLTSMKIKTNTRTKEVIGYTSWNTPSDPATGKFLFQLDVHNIPEAVILNGRDTFWRSGPWSGQSFIGIPEMNSVYLSGYNLAIEDQTYTLSLASKYVAREFSYLFLNSQGIVQQMDWDAEKQHWSASWSAQKTECDLYGACGAFGICNAKTSPVCSCLRGFEPKHEEEWNQGNWSNGCVRKTPLKCENRSSTEEDGFSKLEMVKVPFLAEWSNSSASVDDCRRDCLENCRCSSYAFENEICMHWRNALIDIQKFERGGADLYLRMAFADLDSSTLFPNFLQFHYFHLNLSNISVICGADNVRDKKRITIAVVVPATLVTFIVAIAFCWKWKTKKQKKRIMLTYGEREKNLKQTRESDTMIEDDIKLEELPLYDFEKLAIATNEFDMSNKLGQGGFGPVYKGRLLNGQEIAVKRLSRASKQGYEEFINEVRVISKLQHRNLVRLLGCCIEGEEKMLIYEYMPNLSLDAFIFGSRVKKFLDWNKRFKIIDGIARGLLYLHRDSRLKIIHRDLKVSNILLDKDLNPKISDFGMARIFYSNEVQANTLRVVGTYGYMSPEYAMQGQFSEKSDVFSFGVLLLEIISGKRNTEFYGHQHAISLLGFVWKLWMEDNLIPLIEPTIYEPCYQLEILRCIQVGLLCVQEFVNDRPNVSTIISMLNSEIVDLPSPNQPGFVGRPYESSTESSQPNLDRYSANNVTVTTVAAR</sequence>
<dbReference type="SMART" id="SM00473">
    <property type="entry name" value="PAN_AP"/>
    <property type="match status" value="1"/>
</dbReference>
<feature type="transmembrane region" description="Helical" evidence="17">
    <location>
        <begin position="475"/>
        <end position="496"/>
    </location>
</feature>
<keyword evidence="10 17" id="KW-1133">Transmembrane helix</keyword>
<evidence type="ECO:0000313" key="22">
    <source>
        <dbReference type="RefSeq" id="XP_022927512.1"/>
    </source>
</evidence>
<dbReference type="EC" id="2.7.11.1" evidence="16"/>
<dbReference type="FunFam" id="1.10.510.10:FF:000060">
    <property type="entry name" value="G-type lectin S-receptor-like serine/threonine-protein kinase"/>
    <property type="match status" value="1"/>
</dbReference>
<dbReference type="InterPro" id="IPR024171">
    <property type="entry name" value="SRK-like_kinase"/>
</dbReference>
<evidence type="ECO:0000256" key="14">
    <source>
        <dbReference type="ARBA" id="ARBA00047899"/>
    </source>
</evidence>
<evidence type="ECO:0000256" key="6">
    <source>
        <dbReference type="ARBA" id="ARBA00022729"/>
    </source>
</evidence>
<dbReference type="GO" id="GO:0005524">
    <property type="term" value="F:ATP binding"/>
    <property type="evidence" value="ECO:0007669"/>
    <property type="project" value="UniProtKB-KW"/>
</dbReference>
<dbReference type="FunFam" id="3.30.200.20:FF:000195">
    <property type="entry name" value="G-type lectin S-receptor-like serine/threonine-protein kinase"/>
    <property type="match status" value="1"/>
</dbReference>
<dbReference type="Pfam" id="PF08276">
    <property type="entry name" value="PAN_2"/>
    <property type="match status" value="1"/>
</dbReference>
<dbReference type="Pfam" id="PF01453">
    <property type="entry name" value="B_lectin"/>
    <property type="match status" value="1"/>
</dbReference>
<dbReference type="SMART" id="SM00220">
    <property type="entry name" value="S_TKc"/>
    <property type="match status" value="1"/>
</dbReference>
<keyword evidence="6" id="KW-0732">Signal</keyword>
<keyword evidence="21" id="KW-1185">Reference proteome</keyword>
<dbReference type="Pfam" id="PF00954">
    <property type="entry name" value="S_locus_glycop"/>
    <property type="match status" value="1"/>
</dbReference>
<keyword evidence="11 17" id="KW-0472">Membrane</keyword>
<feature type="domain" description="Bulb-type lectin" evidence="19">
    <location>
        <begin position="38"/>
        <end position="162"/>
    </location>
</feature>
<keyword evidence="13" id="KW-0325">Glycoprotein</keyword>
<evidence type="ECO:0000256" key="8">
    <source>
        <dbReference type="ARBA" id="ARBA00022777"/>
    </source>
</evidence>
<dbReference type="KEGG" id="cmos:111434313"/>
<dbReference type="InterPro" id="IPR011009">
    <property type="entry name" value="Kinase-like_dom_sf"/>
</dbReference>
<dbReference type="InterPro" id="IPR036426">
    <property type="entry name" value="Bulb-type_lectin_dom_sf"/>
</dbReference>
<keyword evidence="12" id="KW-1015">Disulfide bond</keyword>
<proteinExistence type="inferred from homology"/>
<dbReference type="PROSITE" id="PS50927">
    <property type="entry name" value="BULB_LECTIN"/>
    <property type="match status" value="1"/>
</dbReference>
<dbReference type="CDD" id="cd14066">
    <property type="entry name" value="STKc_IRAK"/>
    <property type="match status" value="1"/>
</dbReference>
<evidence type="ECO:0000256" key="15">
    <source>
        <dbReference type="ARBA" id="ARBA00048679"/>
    </source>
</evidence>
<dbReference type="Pfam" id="PF07714">
    <property type="entry name" value="PK_Tyr_Ser-Thr"/>
    <property type="match status" value="1"/>
</dbReference>
<dbReference type="RefSeq" id="XP_022927512.1">
    <property type="nucleotide sequence ID" value="XM_023071744.1"/>
</dbReference>
<dbReference type="InterPro" id="IPR001245">
    <property type="entry name" value="Ser-Thr/Tyr_kinase_cat_dom"/>
</dbReference>
<keyword evidence="8 16" id="KW-0418">Kinase</keyword>
<dbReference type="Gene3D" id="2.90.10.10">
    <property type="entry name" value="Bulb-type lectin domain"/>
    <property type="match status" value="1"/>
</dbReference>
<keyword evidence="5 17" id="KW-0812">Transmembrane</keyword>
<evidence type="ECO:0000256" key="17">
    <source>
        <dbReference type="SAM" id="Phobius"/>
    </source>
</evidence>
<dbReference type="FunFam" id="2.90.10.10:FF:000001">
    <property type="entry name" value="G-type lectin S-receptor-like serine/threonine-protein kinase"/>
    <property type="match status" value="1"/>
</dbReference>
<dbReference type="CDD" id="cd00028">
    <property type="entry name" value="B_lectin"/>
    <property type="match status" value="1"/>
</dbReference>
<dbReference type="Pfam" id="PF11883">
    <property type="entry name" value="DUF3403"/>
    <property type="match status" value="1"/>
</dbReference>
<dbReference type="GeneID" id="111434313"/>
<dbReference type="Gene3D" id="1.10.510.10">
    <property type="entry name" value="Transferase(Phosphotransferase) domain 1"/>
    <property type="match status" value="1"/>
</dbReference>
<evidence type="ECO:0000256" key="9">
    <source>
        <dbReference type="ARBA" id="ARBA00022840"/>
    </source>
</evidence>
<dbReference type="PROSITE" id="PS50011">
    <property type="entry name" value="PROTEIN_KINASE_DOM"/>
    <property type="match status" value="1"/>
</dbReference>
<dbReference type="GO" id="GO:0048544">
    <property type="term" value="P:recognition of pollen"/>
    <property type="evidence" value="ECO:0007669"/>
    <property type="project" value="InterPro"/>
</dbReference>
<keyword evidence="2" id="KW-1003">Cell membrane</keyword>
<comment type="catalytic activity">
    <reaction evidence="14 16">
        <text>L-threonyl-[protein] + ATP = O-phospho-L-threonyl-[protein] + ADP + H(+)</text>
        <dbReference type="Rhea" id="RHEA:46608"/>
        <dbReference type="Rhea" id="RHEA-COMP:11060"/>
        <dbReference type="Rhea" id="RHEA-COMP:11605"/>
        <dbReference type="ChEBI" id="CHEBI:15378"/>
        <dbReference type="ChEBI" id="CHEBI:30013"/>
        <dbReference type="ChEBI" id="CHEBI:30616"/>
        <dbReference type="ChEBI" id="CHEBI:61977"/>
        <dbReference type="ChEBI" id="CHEBI:456216"/>
        <dbReference type="EC" id="2.7.11.1"/>
    </reaction>
</comment>
<dbReference type="InterPro" id="IPR008271">
    <property type="entry name" value="Ser/Thr_kinase_AS"/>
</dbReference>
<comment type="similarity">
    <text evidence="16">Belongs to the protein kinase superfamily. Ser/Thr protein kinase family.</text>
</comment>
<reference evidence="22" key="1">
    <citation type="submission" date="2025-08" db="UniProtKB">
        <authorList>
            <consortium name="RefSeq"/>
        </authorList>
    </citation>
    <scope>IDENTIFICATION</scope>
    <source>
        <tissue evidence="22">Young leaves</tissue>
    </source>
</reference>
<gene>
    <name evidence="22" type="primary">LOC111434313</name>
</gene>
<dbReference type="PROSITE" id="PS00108">
    <property type="entry name" value="PROTEIN_KINASE_ST"/>
    <property type="match status" value="1"/>
</dbReference>
<dbReference type="InterPro" id="IPR021820">
    <property type="entry name" value="S-locus_recpt_kinase_C"/>
</dbReference>
<organism evidence="21 22">
    <name type="scientific">Cucurbita moschata</name>
    <name type="common">Winter crookneck squash</name>
    <name type="synonym">Cucurbita pepo var. moschata</name>
    <dbReference type="NCBI Taxonomy" id="3662"/>
    <lineage>
        <taxon>Eukaryota</taxon>
        <taxon>Viridiplantae</taxon>
        <taxon>Streptophyta</taxon>
        <taxon>Embryophyta</taxon>
        <taxon>Tracheophyta</taxon>
        <taxon>Spermatophyta</taxon>
        <taxon>Magnoliopsida</taxon>
        <taxon>eudicotyledons</taxon>
        <taxon>Gunneridae</taxon>
        <taxon>Pentapetalae</taxon>
        <taxon>rosids</taxon>
        <taxon>fabids</taxon>
        <taxon>Cucurbitales</taxon>
        <taxon>Cucurbitaceae</taxon>
        <taxon>Cucurbiteae</taxon>
        <taxon>Cucurbita</taxon>
    </lineage>
</organism>
<protein>
    <recommendedName>
        <fullName evidence="16">Receptor-like serine/threonine-protein kinase</fullName>
        <ecNumber evidence="16">2.7.11.1</ecNumber>
    </recommendedName>
</protein>
<dbReference type="PANTHER" id="PTHR27002:SF1082">
    <property type="entry name" value="OS06G0693000 PROTEIN"/>
    <property type="match status" value="1"/>
</dbReference>
<accession>A0A6J1EHD7</accession>
<feature type="domain" description="Apple" evidence="20">
    <location>
        <begin position="354"/>
        <end position="434"/>
    </location>
</feature>
<evidence type="ECO:0000256" key="3">
    <source>
        <dbReference type="ARBA" id="ARBA00022527"/>
    </source>
</evidence>
<dbReference type="PROSITE" id="PS50948">
    <property type="entry name" value="PAN"/>
    <property type="match status" value="1"/>
</dbReference>
<dbReference type="SUPFAM" id="SSF51110">
    <property type="entry name" value="alpha-D-mannose-specific plant lectins"/>
    <property type="match status" value="1"/>
</dbReference>
<keyword evidence="4 16" id="KW-0808">Transferase</keyword>
<dbReference type="SUPFAM" id="SSF56112">
    <property type="entry name" value="Protein kinase-like (PK-like)"/>
    <property type="match status" value="1"/>
</dbReference>
<dbReference type="PANTHER" id="PTHR27002">
    <property type="entry name" value="RECEPTOR-LIKE SERINE/THREONINE-PROTEIN KINASE SD1-8"/>
    <property type="match status" value="1"/>
</dbReference>
<evidence type="ECO:0000256" key="4">
    <source>
        <dbReference type="ARBA" id="ARBA00022679"/>
    </source>
</evidence>
<evidence type="ECO:0000256" key="5">
    <source>
        <dbReference type="ARBA" id="ARBA00022692"/>
    </source>
</evidence>
<dbReference type="GO" id="GO:0005886">
    <property type="term" value="C:plasma membrane"/>
    <property type="evidence" value="ECO:0007669"/>
    <property type="project" value="UniProtKB-SubCell"/>
</dbReference>
<dbReference type="InterPro" id="IPR001480">
    <property type="entry name" value="Bulb-type_lectin_dom"/>
</dbReference>
<dbReference type="Proteomes" id="UP000504609">
    <property type="component" value="Unplaced"/>
</dbReference>
<keyword evidence="9 16" id="KW-0067">ATP-binding</keyword>
<dbReference type="InterPro" id="IPR000719">
    <property type="entry name" value="Prot_kinase_dom"/>
</dbReference>
<keyword evidence="3 16" id="KW-0723">Serine/threonine-protein kinase</keyword>
<dbReference type="InterPro" id="IPR003609">
    <property type="entry name" value="Pan_app"/>
</dbReference>
<dbReference type="AlphaFoldDB" id="A0A6J1EHD7"/>
<evidence type="ECO:0000256" key="16">
    <source>
        <dbReference type="PIRNR" id="PIRNR000641"/>
    </source>
</evidence>
<evidence type="ECO:0000259" key="18">
    <source>
        <dbReference type="PROSITE" id="PS50011"/>
    </source>
</evidence>
<evidence type="ECO:0000256" key="12">
    <source>
        <dbReference type="ARBA" id="ARBA00023157"/>
    </source>
</evidence>
<dbReference type="CDD" id="cd01098">
    <property type="entry name" value="PAN_AP_plant"/>
    <property type="match status" value="1"/>
</dbReference>
<dbReference type="PIRSF" id="PIRSF000641">
    <property type="entry name" value="SRK"/>
    <property type="match status" value="1"/>
</dbReference>
<evidence type="ECO:0000256" key="11">
    <source>
        <dbReference type="ARBA" id="ARBA00023136"/>
    </source>
</evidence>
<evidence type="ECO:0000259" key="20">
    <source>
        <dbReference type="PROSITE" id="PS50948"/>
    </source>
</evidence>
<comment type="subcellular location">
    <subcellularLocation>
        <location evidence="1">Cell membrane</location>
        <topology evidence="1">Single-pass type I membrane protein</topology>
    </subcellularLocation>
</comment>
<dbReference type="GO" id="GO:0004674">
    <property type="term" value="F:protein serine/threonine kinase activity"/>
    <property type="evidence" value="ECO:0007669"/>
    <property type="project" value="UniProtKB-KW"/>
</dbReference>
<dbReference type="InterPro" id="IPR000858">
    <property type="entry name" value="S_locus_glycoprot_dom"/>
</dbReference>
<evidence type="ECO:0000259" key="19">
    <source>
        <dbReference type="PROSITE" id="PS50927"/>
    </source>
</evidence>
<evidence type="ECO:0000256" key="2">
    <source>
        <dbReference type="ARBA" id="ARBA00022475"/>
    </source>
</evidence>